<reference evidence="1" key="1">
    <citation type="submission" date="2023-10" db="EMBL/GenBank/DDBJ databases">
        <authorList>
            <person name="Chen Y."/>
            <person name="Shah S."/>
            <person name="Dougan E. K."/>
            <person name="Thang M."/>
            <person name="Chan C."/>
        </authorList>
    </citation>
    <scope>NUCLEOTIDE SEQUENCE [LARGE SCALE GENOMIC DNA]</scope>
</reference>
<organism evidence="1 2">
    <name type="scientific">Prorocentrum cordatum</name>
    <dbReference type="NCBI Taxonomy" id="2364126"/>
    <lineage>
        <taxon>Eukaryota</taxon>
        <taxon>Sar</taxon>
        <taxon>Alveolata</taxon>
        <taxon>Dinophyceae</taxon>
        <taxon>Prorocentrales</taxon>
        <taxon>Prorocentraceae</taxon>
        <taxon>Prorocentrum</taxon>
    </lineage>
</organism>
<accession>A0ABN9UTG7</accession>
<evidence type="ECO:0008006" key="3">
    <source>
        <dbReference type="Google" id="ProtNLM"/>
    </source>
</evidence>
<keyword evidence="2" id="KW-1185">Reference proteome</keyword>
<gene>
    <name evidence="1" type="ORF">PCOR1329_LOCUS51533</name>
</gene>
<feature type="non-terminal residue" evidence="1">
    <location>
        <position position="1"/>
    </location>
</feature>
<evidence type="ECO:0000313" key="1">
    <source>
        <dbReference type="EMBL" id="CAK0863358.1"/>
    </source>
</evidence>
<name>A0ABN9UTG7_9DINO</name>
<evidence type="ECO:0000313" key="2">
    <source>
        <dbReference type="Proteomes" id="UP001189429"/>
    </source>
</evidence>
<protein>
    <recommendedName>
        <fullName evidence="3">Beta-galactosidase</fullName>
    </recommendedName>
</protein>
<sequence>EVSAGVRLLSAFGTDALLVPEAALPAAAAALVRGGHAVWPVTRVCNPLPWTAARAPPGDPSLCARMAGIWSLVQREEPPGTITEDYVEGDAPLRLQSPGGLFVELRAPSQPENGGGAAEQPEASFSGRCRVVQEDGHVICTQLRSVDFQPPCVEVPRWQVTFATMSMEAQSHPGKECRELWARVGSSEEQGRVAALELESESPEPKLPRAGVWLFIGRRWAR</sequence>
<feature type="non-terminal residue" evidence="1">
    <location>
        <position position="222"/>
    </location>
</feature>
<proteinExistence type="predicted"/>
<dbReference type="EMBL" id="CAUYUJ010016254">
    <property type="protein sequence ID" value="CAK0863358.1"/>
    <property type="molecule type" value="Genomic_DNA"/>
</dbReference>
<comment type="caution">
    <text evidence="1">The sequence shown here is derived from an EMBL/GenBank/DDBJ whole genome shotgun (WGS) entry which is preliminary data.</text>
</comment>
<dbReference type="Proteomes" id="UP001189429">
    <property type="component" value="Unassembled WGS sequence"/>
</dbReference>